<feature type="compositionally biased region" description="Polar residues" evidence="1">
    <location>
        <begin position="22"/>
        <end position="39"/>
    </location>
</feature>
<accession>A0A091JYX4</accession>
<evidence type="ECO:0000256" key="1">
    <source>
        <dbReference type="SAM" id="MobiDB-lite"/>
    </source>
</evidence>
<feature type="non-terminal residue" evidence="2">
    <location>
        <position position="1"/>
    </location>
</feature>
<evidence type="ECO:0000313" key="3">
    <source>
        <dbReference type="Proteomes" id="UP000053615"/>
    </source>
</evidence>
<organism evidence="2 3">
    <name type="scientific">Colius striatus</name>
    <name type="common">Speckled mousebird</name>
    <dbReference type="NCBI Taxonomy" id="57412"/>
    <lineage>
        <taxon>Eukaryota</taxon>
        <taxon>Metazoa</taxon>
        <taxon>Chordata</taxon>
        <taxon>Craniata</taxon>
        <taxon>Vertebrata</taxon>
        <taxon>Euteleostomi</taxon>
        <taxon>Archelosauria</taxon>
        <taxon>Archosauria</taxon>
        <taxon>Dinosauria</taxon>
        <taxon>Saurischia</taxon>
        <taxon>Theropoda</taxon>
        <taxon>Coelurosauria</taxon>
        <taxon>Aves</taxon>
        <taxon>Neognathae</taxon>
        <taxon>Neoaves</taxon>
        <taxon>Telluraves</taxon>
        <taxon>Coraciimorphae</taxon>
        <taxon>Coliiformes</taxon>
        <taxon>Coliidae</taxon>
        <taxon>Colius</taxon>
    </lineage>
</organism>
<dbReference type="Proteomes" id="UP000053615">
    <property type="component" value="Unassembled WGS sequence"/>
</dbReference>
<reference evidence="2 3" key="1">
    <citation type="submission" date="2014-04" db="EMBL/GenBank/DDBJ databases">
        <title>Genome evolution of avian class.</title>
        <authorList>
            <person name="Zhang G."/>
            <person name="Li C."/>
        </authorList>
    </citation>
    <scope>NUCLEOTIDE SEQUENCE [LARGE SCALE GENOMIC DNA]</scope>
    <source>
        <strain evidence="2">BGI_N325</strain>
    </source>
</reference>
<dbReference type="EMBL" id="KK537910">
    <property type="protein sequence ID" value="KFP29955.1"/>
    <property type="molecule type" value="Genomic_DNA"/>
</dbReference>
<sequence>PFSLSSSCPQCKLKRVLVPTLQPDTSRSRFQNTSNPQLTRKSHGEDCPWRPLRKKKMKESVGLQGKSNIKCQQN</sequence>
<feature type="compositionally biased region" description="Polar residues" evidence="1">
    <location>
        <begin position="65"/>
        <end position="74"/>
    </location>
</feature>
<evidence type="ECO:0000313" key="2">
    <source>
        <dbReference type="EMBL" id="KFP29955.1"/>
    </source>
</evidence>
<dbReference type="AlphaFoldDB" id="A0A091JYX4"/>
<keyword evidence="3" id="KW-1185">Reference proteome</keyword>
<feature type="non-terminal residue" evidence="2">
    <location>
        <position position="74"/>
    </location>
</feature>
<name>A0A091JYX4_COLST</name>
<proteinExistence type="predicted"/>
<feature type="region of interest" description="Disordered" evidence="1">
    <location>
        <begin position="22"/>
        <end position="74"/>
    </location>
</feature>
<protein>
    <submittedName>
        <fullName evidence="2">Uncharacterized protein</fullName>
    </submittedName>
</protein>
<gene>
    <name evidence="2" type="ORF">N325_12159</name>
</gene>